<accession>S5DYT9</accession>
<sequence>MTRVPTANDLARIDYLVAGVIYFNTNINFLERRWVMQLNEGAIRREINYMKAEQLRLKEELRQLVSQLSYKPPRAALVLG</sequence>
<name>S5DYT9_9VIRU</name>
<reference evidence="1" key="1">
    <citation type="journal article" date="2013" name="J. Gen. Virol.">
        <title>Ultrastructural and genomic characterization of a second banchine polydnavirus confirms the existence of shared features within this ichnovirus lineage.</title>
        <authorList>
            <person name="Djoumad A."/>
            <person name="Stoltz D."/>
            <person name="Beliveau C."/>
            <person name="Boyle B."/>
            <person name="Kuhn L."/>
            <person name="Cusson M."/>
        </authorList>
    </citation>
    <scope>NUCLEOTIDE SEQUENCE</scope>
</reference>
<evidence type="ECO:0000313" key="1">
    <source>
        <dbReference type="EMBL" id="AGQ20152.1"/>
    </source>
</evidence>
<dbReference type="EMBL" id="KC752243">
    <property type="protein sequence ID" value="AGQ20152.1"/>
    <property type="molecule type" value="Genomic_DNA"/>
</dbReference>
<protein>
    <submittedName>
        <fullName evidence="1">AsIV-cont00037-ORF1</fullName>
    </submittedName>
</protein>
<proteinExistence type="predicted"/>
<organism evidence="1">
    <name type="scientific">Apophua simplicipes ichnovirus</name>
    <dbReference type="NCBI Taxonomy" id="1329648"/>
    <lineage>
        <taxon>Viruses</taxon>
        <taxon>Viruses incertae sedis</taxon>
        <taxon>Polydnaviriformidae</taxon>
        <taxon>Ichnoviriform</taxon>
    </lineage>
</organism>